<dbReference type="EMBL" id="QUQO01000001">
    <property type="protein sequence ID" value="RFB05572.1"/>
    <property type="molecule type" value="Genomic_DNA"/>
</dbReference>
<dbReference type="AlphaFoldDB" id="A0A371RJE8"/>
<evidence type="ECO:0000256" key="1">
    <source>
        <dbReference type="ARBA" id="ARBA00023015"/>
    </source>
</evidence>
<proteinExistence type="predicted"/>
<dbReference type="SMART" id="SM00421">
    <property type="entry name" value="HTH_LUXR"/>
    <property type="match status" value="1"/>
</dbReference>
<dbReference type="PANTHER" id="PTHR44688">
    <property type="entry name" value="DNA-BINDING TRANSCRIPTIONAL ACTIVATOR DEVR_DOSR"/>
    <property type="match status" value="1"/>
</dbReference>
<dbReference type="Pfam" id="PF00196">
    <property type="entry name" value="GerE"/>
    <property type="match status" value="1"/>
</dbReference>
<dbReference type="Gene3D" id="1.10.10.10">
    <property type="entry name" value="Winged helix-like DNA-binding domain superfamily/Winged helix DNA-binding domain"/>
    <property type="match status" value="1"/>
</dbReference>
<dbReference type="InterPro" id="IPR016032">
    <property type="entry name" value="Sig_transdc_resp-reg_C-effctor"/>
</dbReference>
<feature type="transmembrane region" description="Helical" evidence="4">
    <location>
        <begin position="5"/>
        <end position="22"/>
    </location>
</feature>
<dbReference type="Proteomes" id="UP000264589">
    <property type="component" value="Unassembled WGS sequence"/>
</dbReference>
<dbReference type="SUPFAM" id="SSF46894">
    <property type="entry name" value="C-terminal effector domain of the bipartite response regulators"/>
    <property type="match status" value="1"/>
</dbReference>
<protein>
    <submittedName>
        <fullName evidence="6">LuxR family transcriptional regulator</fullName>
    </submittedName>
</protein>
<dbReference type="GO" id="GO:0006355">
    <property type="term" value="P:regulation of DNA-templated transcription"/>
    <property type="evidence" value="ECO:0007669"/>
    <property type="project" value="InterPro"/>
</dbReference>
<dbReference type="PRINTS" id="PR00038">
    <property type="entry name" value="HTHLUXR"/>
</dbReference>
<dbReference type="PROSITE" id="PS00622">
    <property type="entry name" value="HTH_LUXR_1"/>
    <property type="match status" value="1"/>
</dbReference>
<dbReference type="OrthoDB" id="9814495at2"/>
<evidence type="ECO:0000313" key="6">
    <source>
        <dbReference type="EMBL" id="RFB05572.1"/>
    </source>
</evidence>
<dbReference type="InterPro" id="IPR000792">
    <property type="entry name" value="Tscrpt_reg_LuxR_C"/>
</dbReference>
<reference evidence="6 7" key="1">
    <citation type="submission" date="2018-08" db="EMBL/GenBank/DDBJ databases">
        <title>Parvularcula sp. SM1705, isolated from surface water of the South Sea China.</title>
        <authorList>
            <person name="Sun L."/>
        </authorList>
    </citation>
    <scope>NUCLEOTIDE SEQUENCE [LARGE SCALE GENOMIC DNA]</scope>
    <source>
        <strain evidence="6 7">SM1705</strain>
    </source>
</reference>
<dbReference type="GO" id="GO:0003677">
    <property type="term" value="F:DNA binding"/>
    <property type="evidence" value="ECO:0007669"/>
    <property type="project" value="UniProtKB-KW"/>
</dbReference>
<comment type="caution">
    <text evidence="6">The sequence shown here is derived from an EMBL/GenBank/DDBJ whole genome shotgun (WGS) entry which is preliminary data.</text>
</comment>
<evidence type="ECO:0000256" key="4">
    <source>
        <dbReference type="SAM" id="Phobius"/>
    </source>
</evidence>
<evidence type="ECO:0000259" key="5">
    <source>
        <dbReference type="PROSITE" id="PS50043"/>
    </source>
</evidence>
<keyword evidence="1" id="KW-0805">Transcription regulation</keyword>
<dbReference type="CDD" id="cd06170">
    <property type="entry name" value="LuxR_C_like"/>
    <property type="match status" value="1"/>
</dbReference>
<gene>
    <name evidence="6" type="ORF">DX908_10030</name>
</gene>
<keyword evidence="7" id="KW-1185">Reference proteome</keyword>
<feature type="domain" description="HTH luxR-type" evidence="5">
    <location>
        <begin position="69"/>
        <end position="134"/>
    </location>
</feature>
<organism evidence="6 7">
    <name type="scientific">Parvularcula marina</name>
    <dbReference type="NCBI Taxonomy" id="2292771"/>
    <lineage>
        <taxon>Bacteria</taxon>
        <taxon>Pseudomonadati</taxon>
        <taxon>Pseudomonadota</taxon>
        <taxon>Alphaproteobacteria</taxon>
        <taxon>Parvularculales</taxon>
        <taxon>Parvularculaceae</taxon>
        <taxon>Parvularcula</taxon>
    </lineage>
</organism>
<keyword evidence="4" id="KW-0472">Membrane</keyword>
<name>A0A371RJE8_9PROT</name>
<evidence type="ECO:0000256" key="2">
    <source>
        <dbReference type="ARBA" id="ARBA00023125"/>
    </source>
</evidence>
<keyword evidence="2" id="KW-0238">DNA-binding</keyword>
<keyword evidence="4" id="KW-0812">Transmembrane</keyword>
<evidence type="ECO:0000256" key="3">
    <source>
        <dbReference type="ARBA" id="ARBA00023163"/>
    </source>
</evidence>
<accession>A0A371RJE8</accession>
<dbReference type="PANTHER" id="PTHR44688:SF16">
    <property type="entry name" value="DNA-BINDING TRANSCRIPTIONAL ACTIVATOR DEVR_DOSR"/>
    <property type="match status" value="1"/>
</dbReference>
<sequence>MLRTAFLYGLILAVAGFVVVWIEASTSFGLIAPQFGLIALAAGFLALGIWAGRRFLPAGPPADDGPNTAAISTLGLSPREIEVLSALAIGQSNKEIARQLDISPNTVKAHVGSLCRKLEVSRRGEAVSAARKLRILV</sequence>
<dbReference type="InParanoid" id="A0A371RJE8"/>
<dbReference type="PROSITE" id="PS50043">
    <property type="entry name" value="HTH_LUXR_2"/>
    <property type="match status" value="1"/>
</dbReference>
<dbReference type="InterPro" id="IPR036388">
    <property type="entry name" value="WH-like_DNA-bd_sf"/>
</dbReference>
<feature type="transmembrane region" description="Helical" evidence="4">
    <location>
        <begin position="28"/>
        <end position="51"/>
    </location>
</feature>
<evidence type="ECO:0000313" key="7">
    <source>
        <dbReference type="Proteomes" id="UP000264589"/>
    </source>
</evidence>
<keyword evidence="4" id="KW-1133">Transmembrane helix</keyword>
<dbReference type="RefSeq" id="WP_116392205.1">
    <property type="nucleotide sequence ID" value="NZ_QUQO01000001.1"/>
</dbReference>
<keyword evidence="3" id="KW-0804">Transcription</keyword>